<keyword evidence="2" id="KW-0812">Transmembrane</keyword>
<evidence type="ECO:0000256" key="2">
    <source>
        <dbReference type="SAM" id="Phobius"/>
    </source>
</evidence>
<dbReference type="AlphaFoldDB" id="A0A173ZAE5"/>
<keyword evidence="2" id="KW-1133">Transmembrane helix</keyword>
<evidence type="ECO:0000256" key="1">
    <source>
        <dbReference type="SAM" id="MobiDB-lite"/>
    </source>
</evidence>
<feature type="region of interest" description="Disordered" evidence="1">
    <location>
        <begin position="203"/>
        <end position="254"/>
    </location>
</feature>
<evidence type="ECO:0000313" key="3">
    <source>
        <dbReference type="EMBL" id="CUN73392.1"/>
    </source>
</evidence>
<evidence type="ECO:0008006" key="5">
    <source>
        <dbReference type="Google" id="ProtNLM"/>
    </source>
</evidence>
<reference evidence="3 4" key="1">
    <citation type="submission" date="2015-09" db="EMBL/GenBank/DDBJ databases">
        <authorList>
            <consortium name="Pathogen Informatics"/>
        </authorList>
    </citation>
    <scope>NUCLEOTIDE SEQUENCE [LARGE SCALE GENOMIC DNA]</scope>
    <source>
        <strain evidence="3 4">2789STDY5834863</strain>
    </source>
</reference>
<dbReference type="Proteomes" id="UP000095431">
    <property type="component" value="Unassembled WGS sequence"/>
</dbReference>
<feature type="compositionally biased region" description="Polar residues" evidence="1">
    <location>
        <begin position="243"/>
        <end position="254"/>
    </location>
</feature>
<proteinExistence type="predicted"/>
<dbReference type="RefSeq" id="WP_055059450.1">
    <property type="nucleotide sequence ID" value="NZ_BTHH01000004.1"/>
</dbReference>
<sequence length="254" mass="28730">MQKQKRGFWLFIFSLIPGAGEMYMGFKKQGISIMFLFWGVFAIGACTGMDWLVFLIPIIWFYSFFNVHNLKSLSEEEFYSIEDSYVLHMDELAGDISSLLKHHGKITAILLIFLGASILWNTLVDFLYMILPGYLADVIGRFTYHLPQLVIAAAIIFAGIYILTRKKDALDEEQPDSFTEEEHYWTPYRPYQQNISDITTDAAKNTTDTTNPDCCTDTDVTDNTTTGNPVSLKKDSAAEVSQKDASSQTTNSES</sequence>
<feature type="compositionally biased region" description="Low complexity" evidence="1">
    <location>
        <begin position="203"/>
        <end position="230"/>
    </location>
</feature>
<gene>
    <name evidence="3" type="ORF">ERS852478_00928</name>
</gene>
<dbReference type="EMBL" id="CYZN01000005">
    <property type="protein sequence ID" value="CUN73392.1"/>
    <property type="molecule type" value="Genomic_DNA"/>
</dbReference>
<accession>A0A173ZAE5</accession>
<evidence type="ECO:0000313" key="4">
    <source>
        <dbReference type="Proteomes" id="UP000095431"/>
    </source>
</evidence>
<feature type="transmembrane region" description="Helical" evidence="2">
    <location>
        <begin position="7"/>
        <end position="26"/>
    </location>
</feature>
<feature type="transmembrane region" description="Helical" evidence="2">
    <location>
        <begin position="108"/>
        <end position="130"/>
    </location>
</feature>
<dbReference type="eggNOG" id="ENOG5032VJN">
    <property type="taxonomic scope" value="Bacteria"/>
</dbReference>
<organism evidence="3 4">
    <name type="scientific">Blautia wexlerae</name>
    <dbReference type="NCBI Taxonomy" id="418240"/>
    <lineage>
        <taxon>Bacteria</taxon>
        <taxon>Bacillati</taxon>
        <taxon>Bacillota</taxon>
        <taxon>Clostridia</taxon>
        <taxon>Lachnospirales</taxon>
        <taxon>Lachnospiraceae</taxon>
        <taxon>Blautia</taxon>
    </lineage>
</organism>
<name>A0A173ZAE5_9FIRM</name>
<feature type="transmembrane region" description="Helical" evidence="2">
    <location>
        <begin position="32"/>
        <end position="62"/>
    </location>
</feature>
<keyword evidence="2" id="KW-0472">Membrane</keyword>
<feature type="transmembrane region" description="Helical" evidence="2">
    <location>
        <begin position="142"/>
        <end position="163"/>
    </location>
</feature>
<protein>
    <recommendedName>
        <fullName evidence="5">TM2 domain-containing protein</fullName>
    </recommendedName>
</protein>